<organism evidence="2 3">
    <name type="scientific">Asticcacaulis currens</name>
    <dbReference type="NCBI Taxonomy" id="2984210"/>
    <lineage>
        <taxon>Bacteria</taxon>
        <taxon>Pseudomonadati</taxon>
        <taxon>Pseudomonadota</taxon>
        <taxon>Alphaproteobacteria</taxon>
        <taxon>Caulobacterales</taxon>
        <taxon>Caulobacteraceae</taxon>
        <taxon>Asticcacaulis</taxon>
    </lineage>
</organism>
<reference evidence="2 3" key="1">
    <citation type="submission" date="2023-01" db="EMBL/GenBank/DDBJ databases">
        <title>Novel species of the genus Asticcacaulis isolated from rivers.</title>
        <authorList>
            <person name="Lu H."/>
        </authorList>
    </citation>
    <scope>NUCLEOTIDE SEQUENCE [LARGE SCALE GENOMIC DNA]</scope>
    <source>
        <strain evidence="2 3">DXS10W</strain>
    </source>
</reference>
<dbReference type="InterPro" id="IPR052711">
    <property type="entry name" value="Zinc_ADH-like"/>
</dbReference>
<protein>
    <submittedName>
        <fullName evidence="2">NAD(P)-dependent alcohol dehydrogenase</fullName>
    </submittedName>
</protein>
<dbReference type="PANTHER" id="PTHR45033:SF3">
    <property type="entry name" value="DEHYDROGENASE, PUTATIVE (AFU_ORTHOLOGUE AFUA_2G13270)-RELATED"/>
    <property type="match status" value="1"/>
</dbReference>
<evidence type="ECO:0000313" key="3">
    <source>
        <dbReference type="Proteomes" id="UP001216595"/>
    </source>
</evidence>
<dbReference type="SUPFAM" id="SSF51735">
    <property type="entry name" value="NAD(P)-binding Rossmann-fold domains"/>
    <property type="match status" value="1"/>
</dbReference>
<dbReference type="PANTHER" id="PTHR45033">
    <property type="match status" value="1"/>
</dbReference>
<dbReference type="InterPro" id="IPR013154">
    <property type="entry name" value="ADH-like_N"/>
</dbReference>
<evidence type="ECO:0000259" key="1">
    <source>
        <dbReference type="SMART" id="SM00829"/>
    </source>
</evidence>
<dbReference type="Proteomes" id="UP001216595">
    <property type="component" value="Unassembled WGS sequence"/>
</dbReference>
<dbReference type="SMART" id="SM00829">
    <property type="entry name" value="PKS_ER"/>
    <property type="match status" value="1"/>
</dbReference>
<proteinExistence type="predicted"/>
<accession>A0ABT5IDK9</accession>
<dbReference type="CDD" id="cd08276">
    <property type="entry name" value="MDR7"/>
    <property type="match status" value="1"/>
</dbReference>
<sequence>MIDTFDQSFLRHLTSVSEPFVKALLLTGPSPDLVKPVSLPDPEKPGRGEVLVRMKAASVNFIDTAVASGLYPGISYPIVPVADGAGVVIGIGEGVTGVKVGHRVAIHPKSRWIAGRPTAERARTMRGVTHNGSLQEFATVPSDTVVVAPGFLDWRHIAALPIAATTAWNALKAAVIRPGSWVVLLGTGGLSLMGLQFAKALGAHVIVTSTSEKKAERVKALGADHVIKTSAGSDWSCQVLDLTDGVGADLVLETIGEATFNSAVRSVRQGGTVFTAGFVSGSRVEVDLMSIITRAVRVIGVNTGSVEDLEEAMAVIASADIRPVLGTELNVAAAADALRGQPGFGKTIIHLDW</sequence>
<evidence type="ECO:0000313" key="2">
    <source>
        <dbReference type="EMBL" id="MDC7694265.1"/>
    </source>
</evidence>
<dbReference type="EMBL" id="JAQQKW010000004">
    <property type="protein sequence ID" value="MDC7694265.1"/>
    <property type="molecule type" value="Genomic_DNA"/>
</dbReference>
<keyword evidence="3" id="KW-1185">Reference proteome</keyword>
<dbReference type="Pfam" id="PF00107">
    <property type="entry name" value="ADH_zinc_N"/>
    <property type="match status" value="1"/>
</dbReference>
<dbReference type="RefSeq" id="WP_272740982.1">
    <property type="nucleotide sequence ID" value="NZ_JAQQKW010000004.1"/>
</dbReference>
<dbReference type="Gene3D" id="3.40.50.720">
    <property type="entry name" value="NAD(P)-binding Rossmann-like Domain"/>
    <property type="match status" value="1"/>
</dbReference>
<comment type="caution">
    <text evidence="2">The sequence shown here is derived from an EMBL/GenBank/DDBJ whole genome shotgun (WGS) entry which is preliminary data.</text>
</comment>
<dbReference type="Pfam" id="PF08240">
    <property type="entry name" value="ADH_N"/>
    <property type="match status" value="1"/>
</dbReference>
<feature type="domain" description="Enoyl reductase (ER)" evidence="1">
    <location>
        <begin position="28"/>
        <end position="349"/>
    </location>
</feature>
<dbReference type="SUPFAM" id="SSF50129">
    <property type="entry name" value="GroES-like"/>
    <property type="match status" value="1"/>
</dbReference>
<gene>
    <name evidence="2" type="ORF">PQU94_08225</name>
</gene>
<dbReference type="InterPro" id="IPR036291">
    <property type="entry name" value="NAD(P)-bd_dom_sf"/>
</dbReference>
<dbReference type="InterPro" id="IPR011032">
    <property type="entry name" value="GroES-like_sf"/>
</dbReference>
<dbReference type="InterPro" id="IPR020843">
    <property type="entry name" value="ER"/>
</dbReference>
<dbReference type="Gene3D" id="3.90.180.10">
    <property type="entry name" value="Medium-chain alcohol dehydrogenases, catalytic domain"/>
    <property type="match status" value="1"/>
</dbReference>
<dbReference type="InterPro" id="IPR013149">
    <property type="entry name" value="ADH-like_C"/>
</dbReference>
<name>A0ABT5IDK9_9CAUL</name>